<dbReference type="EMBL" id="DYXB01000020">
    <property type="protein sequence ID" value="HJF09489.1"/>
    <property type="molecule type" value="Genomic_DNA"/>
</dbReference>
<accession>A0A921K4U4</accession>
<evidence type="ECO:0000313" key="3">
    <source>
        <dbReference type="Proteomes" id="UP000784793"/>
    </source>
</evidence>
<evidence type="ECO:0000313" key="2">
    <source>
        <dbReference type="EMBL" id="HJF09489.1"/>
    </source>
</evidence>
<comment type="caution">
    <text evidence="2">The sequence shown here is derived from an EMBL/GenBank/DDBJ whole genome shotgun (WGS) entry which is preliminary data.</text>
</comment>
<organism evidence="2 3">
    <name type="scientific">Lactobacillus crispatus</name>
    <dbReference type="NCBI Taxonomy" id="47770"/>
    <lineage>
        <taxon>Bacteria</taxon>
        <taxon>Bacillati</taxon>
        <taxon>Bacillota</taxon>
        <taxon>Bacilli</taxon>
        <taxon>Lactobacillales</taxon>
        <taxon>Lactobacillaceae</taxon>
        <taxon>Lactobacillus</taxon>
    </lineage>
</organism>
<sequence>MLKWFHRSKNKTKSKKKTKRQKLTREQKKIIKERRKRAKKRHAHFQGQRGFFSDKGYVEYDGYVKVGTDGEYMTMFDVHFKYGTYNPAPIGWLNTLIPSSLLRKGRIYFAYREKGMSKSVENEIMAKRLNSRVATMANQKQSSDFRENSKQQEEFNDLQLTRALAKSEHVVDSDIALIAKASTPQRLEELVRELRQDYKDRGVVGIMLTRKTAEQMEEFESLPHHVYANAWHGSDMESVAAARLFLPSSGFADEHGTVVGTDVHSYLVNTPSIIDFNGIRHAVIMTGGIRGRLSLGGIEGSGIVPYFGSAWAHVIADDNYLVNGTRTHHIVLVPFNYHSYDSKVFDMQKYTINSLECYGTPETVEADANDNFDKIVEIIMMLMEDENPDPAIRGQLYNQLMSWIIYRANGQGMYSANPEMEPTLANRILANTEHQTYPTLQDFIPELQSMVASERKKGEDAGKRAEMILNAVRTASRRFPKVFNAKTNIPDSLTKNDRNIYYDLSGLGGSKMIKGAMFLNVLSYVTNRAAPGDMIVIHGLDRVKVKPEILKTYRDRMDRKDIGLITTFEERDDPDMNIETLNDFVHPLVDQDLVIIGGVQKNSLQRISESWSRQLPAMVQGDLSANNDSIFYVYRARDFGSAVVNTQLVL</sequence>
<feature type="compositionally biased region" description="Basic residues" evidence="1">
    <location>
        <begin position="1"/>
        <end position="22"/>
    </location>
</feature>
<protein>
    <submittedName>
        <fullName evidence="2">Uncharacterized protein</fullName>
    </submittedName>
</protein>
<dbReference type="AlphaFoldDB" id="A0A921K4U4"/>
<proteinExistence type="predicted"/>
<dbReference type="Proteomes" id="UP000784793">
    <property type="component" value="Unassembled WGS sequence"/>
</dbReference>
<evidence type="ECO:0000256" key="1">
    <source>
        <dbReference type="SAM" id="MobiDB-lite"/>
    </source>
</evidence>
<reference evidence="2" key="2">
    <citation type="submission" date="2021-09" db="EMBL/GenBank/DDBJ databases">
        <authorList>
            <person name="Gilroy R."/>
        </authorList>
    </citation>
    <scope>NUCLEOTIDE SEQUENCE</scope>
    <source>
        <strain evidence="2">CHK194-22301</strain>
    </source>
</reference>
<reference evidence="2" key="1">
    <citation type="journal article" date="2021" name="PeerJ">
        <title>Extensive microbial diversity within the chicken gut microbiome revealed by metagenomics and culture.</title>
        <authorList>
            <person name="Gilroy R."/>
            <person name="Ravi A."/>
            <person name="Getino M."/>
            <person name="Pursley I."/>
            <person name="Horton D.L."/>
            <person name="Alikhan N.F."/>
            <person name="Baker D."/>
            <person name="Gharbi K."/>
            <person name="Hall N."/>
            <person name="Watson M."/>
            <person name="Adriaenssens E.M."/>
            <person name="Foster-Nyarko E."/>
            <person name="Jarju S."/>
            <person name="Secka A."/>
            <person name="Antonio M."/>
            <person name="Oren A."/>
            <person name="Chaudhuri R.R."/>
            <person name="La Ragione R."/>
            <person name="Hildebrand F."/>
            <person name="Pallen M.J."/>
        </authorList>
    </citation>
    <scope>NUCLEOTIDE SEQUENCE</scope>
    <source>
        <strain evidence="2">CHK194-22301</strain>
    </source>
</reference>
<gene>
    <name evidence="2" type="ORF">K8V23_01590</name>
</gene>
<name>A0A921K4U4_9LACO</name>
<feature type="region of interest" description="Disordered" evidence="1">
    <location>
        <begin position="1"/>
        <end position="24"/>
    </location>
</feature>